<evidence type="ECO:0000259" key="6">
    <source>
        <dbReference type="PROSITE" id="PS50977"/>
    </source>
</evidence>
<dbReference type="Proteomes" id="UP000285961">
    <property type="component" value="Unassembled WGS sequence"/>
</dbReference>
<keyword evidence="4" id="KW-0804">Transcription</keyword>
<dbReference type="PANTHER" id="PTHR30055:SF228">
    <property type="entry name" value="TRANSCRIPTIONAL REGULATOR-RELATED"/>
    <property type="match status" value="1"/>
</dbReference>
<dbReference type="GO" id="GO:0003700">
    <property type="term" value="F:DNA-binding transcription factor activity"/>
    <property type="evidence" value="ECO:0007669"/>
    <property type="project" value="TreeGrafter"/>
</dbReference>
<dbReference type="Pfam" id="PF00440">
    <property type="entry name" value="TetR_N"/>
    <property type="match status" value="1"/>
</dbReference>
<evidence type="ECO:0000256" key="4">
    <source>
        <dbReference type="ARBA" id="ARBA00023163"/>
    </source>
</evidence>
<dbReference type="PANTHER" id="PTHR30055">
    <property type="entry name" value="HTH-TYPE TRANSCRIPTIONAL REGULATOR RUTR"/>
    <property type="match status" value="1"/>
</dbReference>
<dbReference type="GO" id="GO:0000976">
    <property type="term" value="F:transcription cis-regulatory region binding"/>
    <property type="evidence" value="ECO:0007669"/>
    <property type="project" value="TreeGrafter"/>
</dbReference>
<dbReference type="SUPFAM" id="SSF48498">
    <property type="entry name" value="Tetracyclin repressor-like, C-terminal domain"/>
    <property type="match status" value="1"/>
</dbReference>
<dbReference type="InterPro" id="IPR050109">
    <property type="entry name" value="HTH-type_TetR-like_transc_reg"/>
</dbReference>
<dbReference type="AlphaFoldDB" id="A0A419EW54"/>
<proteinExistence type="predicted"/>
<dbReference type="Pfam" id="PF13977">
    <property type="entry name" value="TetR_C_6"/>
    <property type="match status" value="1"/>
</dbReference>
<keyword evidence="2" id="KW-0805">Transcription regulation</keyword>
<dbReference type="SUPFAM" id="SSF46689">
    <property type="entry name" value="Homeodomain-like"/>
    <property type="match status" value="1"/>
</dbReference>
<dbReference type="InterPro" id="IPR009057">
    <property type="entry name" value="Homeodomain-like_sf"/>
</dbReference>
<feature type="DNA-binding region" description="H-T-H motif" evidence="5">
    <location>
        <begin position="31"/>
        <end position="50"/>
    </location>
</feature>
<dbReference type="PROSITE" id="PS50977">
    <property type="entry name" value="HTH_TETR_2"/>
    <property type="match status" value="1"/>
</dbReference>
<dbReference type="InterPro" id="IPR039538">
    <property type="entry name" value="BetI_C"/>
</dbReference>
<accession>A0A419EW54</accession>
<keyword evidence="1" id="KW-0678">Repressor</keyword>
<evidence type="ECO:0000256" key="2">
    <source>
        <dbReference type="ARBA" id="ARBA00023015"/>
    </source>
</evidence>
<evidence type="ECO:0000313" key="8">
    <source>
        <dbReference type="Proteomes" id="UP000285961"/>
    </source>
</evidence>
<sequence length="199" mass="22489">MGRKSIADIRKEEIIDAFFKVVAEKGLANATIREIAEAAGCSQGMLHHYFENKEAMVLGVVENVIASYTPEFEREISKYHSPTERMQFLFSWFLDTERFDLQFCRAWMEIWILAKTHPAISTALRSCYRVIRDVVAEIIRDGIRLGEFGKVDADIMANLILGSIEGGTLLWVVDAEATPVSAVGEQRAKLFLHYLTGEV</sequence>
<dbReference type="InterPro" id="IPR001647">
    <property type="entry name" value="HTH_TetR"/>
</dbReference>
<dbReference type="Gene3D" id="1.10.357.10">
    <property type="entry name" value="Tetracycline Repressor, domain 2"/>
    <property type="match status" value="1"/>
</dbReference>
<organism evidence="7 8">
    <name type="scientific">Candidatus Abyssobacteria bacterium SURF_17</name>
    <dbReference type="NCBI Taxonomy" id="2093361"/>
    <lineage>
        <taxon>Bacteria</taxon>
        <taxon>Pseudomonadati</taxon>
        <taxon>Candidatus Hydrogenedentota</taxon>
        <taxon>Candidatus Abyssobacteria</taxon>
    </lineage>
</organism>
<evidence type="ECO:0000313" key="7">
    <source>
        <dbReference type="EMBL" id="RJP68538.1"/>
    </source>
</evidence>
<feature type="domain" description="HTH tetR-type" evidence="6">
    <location>
        <begin position="8"/>
        <end position="68"/>
    </location>
</feature>
<dbReference type="PRINTS" id="PR00455">
    <property type="entry name" value="HTHTETR"/>
</dbReference>
<reference evidence="7 8" key="1">
    <citation type="journal article" date="2017" name="ISME J.">
        <title>Energy and carbon metabolisms in a deep terrestrial subsurface fluid microbial community.</title>
        <authorList>
            <person name="Momper L."/>
            <person name="Jungbluth S.P."/>
            <person name="Lee M.D."/>
            <person name="Amend J.P."/>
        </authorList>
    </citation>
    <scope>NUCLEOTIDE SEQUENCE [LARGE SCALE GENOMIC DNA]</scope>
    <source>
        <strain evidence="7">SURF_17</strain>
    </source>
</reference>
<gene>
    <name evidence="7" type="ORF">C4532_12905</name>
</gene>
<keyword evidence="3 5" id="KW-0238">DNA-binding</keyword>
<name>A0A419EW54_9BACT</name>
<evidence type="ECO:0000256" key="1">
    <source>
        <dbReference type="ARBA" id="ARBA00022491"/>
    </source>
</evidence>
<dbReference type="InterPro" id="IPR036271">
    <property type="entry name" value="Tet_transcr_reg_TetR-rel_C_sf"/>
</dbReference>
<evidence type="ECO:0000256" key="3">
    <source>
        <dbReference type="ARBA" id="ARBA00023125"/>
    </source>
</evidence>
<protein>
    <submittedName>
        <fullName evidence="7">TetR family transcriptional regulator</fullName>
    </submittedName>
</protein>
<evidence type="ECO:0000256" key="5">
    <source>
        <dbReference type="PROSITE-ProRule" id="PRU00335"/>
    </source>
</evidence>
<dbReference type="EMBL" id="QZKI01000091">
    <property type="protein sequence ID" value="RJP68538.1"/>
    <property type="molecule type" value="Genomic_DNA"/>
</dbReference>
<comment type="caution">
    <text evidence="7">The sequence shown here is derived from an EMBL/GenBank/DDBJ whole genome shotgun (WGS) entry which is preliminary data.</text>
</comment>